<dbReference type="GO" id="GO:0045974">
    <property type="term" value="P:regulation of translation, ncRNA-mediated"/>
    <property type="evidence" value="ECO:0007669"/>
    <property type="project" value="TreeGrafter"/>
</dbReference>
<dbReference type="GO" id="GO:0043487">
    <property type="term" value="P:regulation of RNA stability"/>
    <property type="evidence" value="ECO:0007669"/>
    <property type="project" value="TreeGrafter"/>
</dbReference>
<evidence type="ECO:0000313" key="6">
    <source>
        <dbReference type="Proteomes" id="UP000605848"/>
    </source>
</evidence>
<keyword evidence="1 3" id="KW-0694">RNA-binding</keyword>
<dbReference type="CDD" id="cd01716">
    <property type="entry name" value="Hfq"/>
    <property type="match status" value="1"/>
</dbReference>
<dbReference type="GO" id="GO:0005829">
    <property type="term" value="C:cytosol"/>
    <property type="evidence" value="ECO:0007669"/>
    <property type="project" value="TreeGrafter"/>
</dbReference>
<dbReference type="HAMAP" id="MF_00436">
    <property type="entry name" value="Hfq"/>
    <property type="match status" value="1"/>
</dbReference>
<keyword evidence="6" id="KW-1185">Reference proteome</keyword>
<accession>A0A937CZ05</accession>
<feature type="domain" description="Sm" evidence="4">
    <location>
        <begin position="11"/>
        <end position="71"/>
    </location>
</feature>
<comment type="similarity">
    <text evidence="3">Belongs to the Hfq family.</text>
</comment>
<evidence type="ECO:0000256" key="2">
    <source>
        <dbReference type="ARBA" id="ARBA00023016"/>
    </source>
</evidence>
<sequence>MSVQSTATIQDAFLKHLRDNKLDVTMFLVNGIKLQGQIRQFDNFTVLLVRGSSTQVVYKHAISAIYPAEAV</sequence>
<dbReference type="NCBIfam" id="TIGR02383">
    <property type="entry name" value="Hfq"/>
    <property type="match status" value="1"/>
</dbReference>
<dbReference type="Proteomes" id="UP000605848">
    <property type="component" value="Unassembled WGS sequence"/>
</dbReference>
<dbReference type="GO" id="GO:0006355">
    <property type="term" value="P:regulation of DNA-templated transcription"/>
    <property type="evidence" value="ECO:0007669"/>
    <property type="project" value="InterPro"/>
</dbReference>
<dbReference type="InterPro" id="IPR005001">
    <property type="entry name" value="Hfq"/>
</dbReference>
<evidence type="ECO:0000313" key="5">
    <source>
        <dbReference type="EMBL" id="MBL0404086.1"/>
    </source>
</evidence>
<dbReference type="PANTHER" id="PTHR34772">
    <property type="entry name" value="RNA-BINDING PROTEIN HFQ"/>
    <property type="match status" value="1"/>
</dbReference>
<evidence type="ECO:0000256" key="1">
    <source>
        <dbReference type="ARBA" id="ARBA00022884"/>
    </source>
</evidence>
<dbReference type="AlphaFoldDB" id="A0A937CZ05"/>
<organism evidence="5 6">
    <name type="scientific">Microvirga aerilata</name>
    <dbReference type="NCBI Taxonomy" id="670292"/>
    <lineage>
        <taxon>Bacteria</taxon>
        <taxon>Pseudomonadati</taxon>
        <taxon>Pseudomonadota</taxon>
        <taxon>Alphaproteobacteria</taxon>
        <taxon>Hyphomicrobiales</taxon>
        <taxon>Methylobacteriaceae</taxon>
        <taxon>Microvirga</taxon>
    </lineage>
</organism>
<comment type="subunit">
    <text evidence="3">Homohexamer.</text>
</comment>
<dbReference type="InterPro" id="IPR047575">
    <property type="entry name" value="Sm"/>
</dbReference>
<comment type="caution">
    <text evidence="5">The sequence shown here is derived from an EMBL/GenBank/DDBJ whole genome shotgun (WGS) entry which is preliminary data.</text>
</comment>
<keyword evidence="2 3" id="KW-0346">Stress response</keyword>
<dbReference type="SUPFAM" id="SSF50182">
    <property type="entry name" value="Sm-like ribonucleoproteins"/>
    <property type="match status" value="1"/>
</dbReference>
<name>A0A937CZ05_9HYPH</name>
<dbReference type="EMBL" id="JAEQMY010000010">
    <property type="protein sequence ID" value="MBL0404086.1"/>
    <property type="molecule type" value="Genomic_DNA"/>
</dbReference>
<dbReference type="GO" id="GO:0003723">
    <property type="term" value="F:RNA binding"/>
    <property type="evidence" value="ECO:0007669"/>
    <property type="project" value="UniProtKB-UniRule"/>
</dbReference>
<reference evidence="5" key="1">
    <citation type="submission" date="2021-01" db="EMBL/GenBank/DDBJ databases">
        <title>Microvirga sp.</title>
        <authorList>
            <person name="Kim M.K."/>
        </authorList>
    </citation>
    <scope>NUCLEOTIDE SEQUENCE</scope>
    <source>
        <strain evidence="5">5420S-16</strain>
    </source>
</reference>
<proteinExistence type="inferred from homology"/>
<evidence type="ECO:0000259" key="4">
    <source>
        <dbReference type="PROSITE" id="PS52002"/>
    </source>
</evidence>
<dbReference type="InterPro" id="IPR010920">
    <property type="entry name" value="LSM_dom_sf"/>
</dbReference>
<evidence type="ECO:0000256" key="3">
    <source>
        <dbReference type="HAMAP-Rule" id="MF_00436"/>
    </source>
</evidence>
<gene>
    <name evidence="3 5" type="primary">hfq</name>
    <name evidence="5" type="ORF">JKG68_08930</name>
</gene>
<comment type="function">
    <text evidence="3">RNA chaperone that binds small regulatory RNA (sRNAs) and mRNAs to facilitate mRNA translational regulation in response to envelope stress, environmental stress and changes in metabolite concentrations. Also binds with high specificity to tRNAs.</text>
</comment>
<dbReference type="PROSITE" id="PS52002">
    <property type="entry name" value="SM"/>
    <property type="match status" value="1"/>
</dbReference>
<dbReference type="RefSeq" id="WP_202058371.1">
    <property type="nucleotide sequence ID" value="NZ_JAEQMY010000010.1"/>
</dbReference>
<dbReference type="Pfam" id="PF17209">
    <property type="entry name" value="Hfq"/>
    <property type="match status" value="1"/>
</dbReference>
<protein>
    <recommendedName>
        <fullName evidence="3">RNA-binding protein Hfq</fullName>
    </recommendedName>
</protein>
<dbReference type="PANTHER" id="PTHR34772:SF1">
    <property type="entry name" value="RNA-BINDING PROTEIN HFQ"/>
    <property type="match status" value="1"/>
</dbReference>
<dbReference type="Gene3D" id="2.30.30.100">
    <property type="match status" value="1"/>
</dbReference>